<protein>
    <submittedName>
        <fullName evidence="2">Sperm-associated antigen 17</fullName>
    </submittedName>
</protein>
<keyword evidence="3" id="KW-1185">Reference proteome</keyword>
<evidence type="ECO:0000256" key="1">
    <source>
        <dbReference type="SAM" id="MobiDB-lite"/>
    </source>
</evidence>
<feature type="region of interest" description="Disordered" evidence="1">
    <location>
        <begin position="333"/>
        <end position="372"/>
    </location>
</feature>
<dbReference type="AlphaFoldDB" id="A0ABD2QE54"/>
<organism evidence="2 3">
    <name type="scientific">Cichlidogyrus casuarinus</name>
    <dbReference type="NCBI Taxonomy" id="1844966"/>
    <lineage>
        <taxon>Eukaryota</taxon>
        <taxon>Metazoa</taxon>
        <taxon>Spiralia</taxon>
        <taxon>Lophotrochozoa</taxon>
        <taxon>Platyhelminthes</taxon>
        <taxon>Monogenea</taxon>
        <taxon>Monopisthocotylea</taxon>
        <taxon>Dactylogyridea</taxon>
        <taxon>Ancyrocephalidae</taxon>
        <taxon>Cichlidogyrus</taxon>
    </lineage>
</organism>
<gene>
    <name evidence="2" type="primary">SPAG17_2</name>
    <name evidence="2" type="ORF">Ciccas_004327</name>
</gene>
<dbReference type="PANTHER" id="PTHR21963:SF1">
    <property type="entry name" value="SPERM-ASSOCIATED ANTIGEN 17"/>
    <property type="match status" value="1"/>
</dbReference>
<feature type="compositionally biased region" description="Basic residues" evidence="1">
    <location>
        <begin position="551"/>
        <end position="562"/>
    </location>
</feature>
<dbReference type="Proteomes" id="UP001626550">
    <property type="component" value="Unassembled WGS sequence"/>
</dbReference>
<comment type="caution">
    <text evidence="2">The sequence shown here is derived from an EMBL/GenBank/DDBJ whole genome shotgun (WGS) entry which is preliminary data.</text>
</comment>
<dbReference type="InterPro" id="IPR026173">
    <property type="entry name" value="SPAG17"/>
</dbReference>
<name>A0ABD2QE54_9PLAT</name>
<feature type="region of interest" description="Disordered" evidence="1">
    <location>
        <begin position="534"/>
        <end position="605"/>
    </location>
</feature>
<feature type="compositionally biased region" description="Low complexity" evidence="1">
    <location>
        <begin position="355"/>
        <end position="366"/>
    </location>
</feature>
<dbReference type="EMBL" id="JBJKFK010000445">
    <property type="protein sequence ID" value="KAL3317021.1"/>
    <property type="molecule type" value="Genomic_DNA"/>
</dbReference>
<accession>A0ABD2QE54</accession>
<reference evidence="2 3" key="1">
    <citation type="submission" date="2024-11" db="EMBL/GenBank/DDBJ databases">
        <title>Adaptive evolution of stress response genes in parasites aligns with host niche diversity.</title>
        <authorList>
            <person name="Hahn C."/>
            <person name="Resl P."/>
        </authorList>
    </citation>
    <scope>NUCLEOTIDE SEQUENCE [LARGE SCALE GENOMIC DNA]</scope>
    <source>
        <strain evidence="2">EGGRZ-B1_66</strain>
        <tissue evidence="2">Body</tissue>
    </source>
</reference>
<feature type="compositionally biased region" description="Polar residues" evidence="1">
    <location>
        <begin position="386"/>
        <end position="398"/>
    </location>
</feature>
<feature type="compositionally biased region" description="Basic and acidic residues" evidence="1">
    <location>
        <begin position="456"/>
        <end position="471"/>
    </location>
</feature>
<feature type="region of interest" description="Disordered" evidence="1">
    <location>
        <begin position="386"/>
        <end position="428"/>
    </location>
</feature>
<dbReference type="PANTHER" id="PTHR21963">
    <property type="entry name" value="PF6"/>
    <property type="match status" value="1"/>
</dbReference>
<evidence type="ECO:0000313" key="3">
    <source>
        <dbReference type="Proteomes" id="UP001626550"/>
    </source>
</evidence>
<feature type="region of interest" description="Disordered" evidence="1">
    <location>
        <begin position="455"/>
        <end position="484"/>
    </location>
</feature>
<proteinExistence type="predicted"/>
<feature type="compositionally biased region" description="Basic and acidic residues" evidence="1">
    <location>
        <begin position="590"/>
        <end position="603"/>
    </location>
</feature>
<feature type="compositionally biased region" description="Basic and acidic residues" evidence="1">
    <location>
        <begin position="415"/>
        <end position="428"/>
    </location>
</feature>
<sequence length="1241" mass="139207">MFAEIVLFGQELEKMGVIRKVEDPLKLYSDEDLKEMEYKLFLRGHPLLQKLMRCFERSDNEASLLTAMTHYQKLERFALKIGLESCAFAYYLKQLVFEAIPGMATKQGGYLNQDSMISIISSILPYDDPFVAYPKLANLMQAKENAKMGILDKIKVTKQSPSGNLTDYRQEIAAVRFWLAEHVEEAEETEKSGINDEEMEKIKNATMSDKASEFSKLLGHLQTIQRRSIDEWNVEEQLDDTTLYSRLVEAFYKLPFVDIYQSKHLPEVFVHMQNPFDSLHRSNFNSWNNWLHVKDLGFRAYLQLVSAHISDWTLEQEAQYQAQRLRQELEKDLAQEQEPETNATSKGKASKSKSSKSTSRQSSASRDLFGEPEDFFYPGSLKAQSLQKEKSISTQSTGSDKEAKRKTSRSQSPRKKSESKKPRWEEVAKDTKLQVSLLGQECVVTVHLEVAQNWGEGREAEPQPNVLDRELTNSTENSLDKDEEPMKKTINLEATKFSSVSVTFDNAWQLSTSHYGLYGTTDLRNQLASLSVAPSPIQTEQSVTPLPGKTERKKSRSPKSGKKSSSSVKGASKAKKDEPSVPQTPVTNVDEDRAKSVQKKKQELAQSIRRTRDSLFLTTPQGLQITTINCPTMAGIFGKLFKIKNFVQTANGFERTDKEDTDLTSEQHFLQIKQLIRSRRDAHENTLKNEVETVRFVHPRGAIISLLKLRKKYGGKTAIRAQFADGTVVEQGTKNYLEALINSPVLTFSLEQMVVAHGKREQAAAEEIERNSQTPVVEQESIQRLVHGDPETVSYLVTLADGSAFWVKDLSQMCEVALFRLLEEKGELASSSLAEAFSMDLCTAEAASQEARLAFDPSSKRALLVRNGDNFKMVKKATVADTLKDFVSCFANLSSVVTQFQDGTRFSRFILLRNSEKAAAADKGDGLLEAADIIQSESNIENAKNGADEQLETSFVRIEHKGHPCILANQATSEFEIKILGSKGRSAVIITRPSGTSFLQTSSGEQISFSANGTISYQNAAFAVPQQVVQAGEESTEAFNSQPTYFLRHARYEPKSQSSGSPLVASVDDMAHICTSLHSSILNVIDTMGNLYSVDCQACCNVLLRVPQSAHEQEQVEEPDTRLVDQHCPRLFRINCQNAAKIFGFEMLRWRDWAALVDGSRLTTDSSVQFRAFADGDEKETCYPIRFGVLSYLDDCAGDSSDPIIHEVSSCDNSARRHSALVKRMNLIEMTNSWPIVRAEL</sequence>
<evidence type="ECO:0000313" key="2">
    <source>
        <dbReference type="EMBL" id="KAL3317021.1"/>
    </source>
</evidence>